<reference evidence="2 3" key="1">
    <citation type="submission" date="2016-02" db="EMBL/GenBank/DDBJ databases">
        <title>Genome analysis of coral dinoflagellate symbionts highlights evolutionary adaptations to a symbiotic lifestyle.</title>
        <authorList>
            <person name="Aranda M."/>
            <person name="Li Y."/>
            <person name="Liew Y.J."/>
            <person name="Baumgarten S."/>
            <person name="Simakov O."/>
            <person name="Wilson M."/>
            <person name="Piel J."/>
            <person name="Ashoor H."/>
            <person name="Bougouffa S."/>
            <person name="Bajic V.B."/>
            <person name="Ryu T."/>
            <person name="Ravasi T."/>
            <person name="Bayer T."/>
            <person name="Micklem G."/>
            <person name="Kim H."/>
            <person name="Bhak J."/>
            <person name="Lajeunesse T.C."/>
            <person name="Voolstra C.R."/>
        </authorList>
    </citation>
    <scope>NUCLEOTIDE SEQUENCE [LARGE SCALE GENOMIC DNA]</scope>
    <source>
        <strain evidence="2 3">CCMP2467</strain>
    </source>
</reference>
<keyword evidence="1" id="KW-1133">Transmembrane helix</keyword>
<protein>
    <submittedName>
        <fullName evidence="2">Uncharacterized protein</fullName>
    </submittedName>
</protein>
<dbReference type="AlphaFoldDB" id="A0A1Q9CDL3"/>
<comment type="caution">
    <text evidence="2">The sequence shown here is derived from an EMBL/GenBank/DDBJ whole genome shotgun (WGS) entry which is preliminary data.</text>
</comment>
<evidence type="ECO:0000256" key="1">
    <source>
        <dbReference type="SAM" id="Phobius"/>
    </source>
</evidence>
<accession>A0A1Q9CDL3</accession>
<keyword evidence="1" id="KW-0812">Transmembrane</keyword>
<organism evidence="2 3">
    <name type="scientific">Symbiodinium microadriaticum</name>
    <name type="common">Dinoflagellate</name>
    <name type="synonym">Zooxanthella microadriatica</name>
    <dbReference type="NCBI Taxonomy" id="2951"/>
    <lineage>
        <taxon>Eukaryota</taxon>
        <taxon>Sar</taxon>
        <taxon>Alveolata</taxon>
        <taxon>Dinophyceae</taxon>
        <taxon>Suessiales</taxon>
        <taxon>Symbiodiniaceae</taxon>
        <taxon>Symbiodinium</taxon>
    </lineage>
</organism>
<sequence length="121" mass="13086">MSICTATYLSRLLHSALELARAKGEVAKALNAPEALHGAAPMHPSAKRSLAQTWASRLLEASSLRETVQSWLQDLRQVPSRLRQDRNSGWAAVLIASWGILFCSLLGPAFGVPSDGSFTSR</sequence>
<dbReference type="Proteomes" id="UP000186817">
    <property type="component" value="Unassembled WGS sequence"/>
</dbReference>
<keyword evidence="1" id="KW-0472">Membrane</keyword>
<name>A0A1Q9CDL3_SYMMI</name>
<keyword evidence="3" id="KW-1185">Reference proteome</keyword>
<proteinExistence type="predicted"/>
<evidence type="ECO:0000313" key="3">
    <source>
        <dbReference type="Proteomes" id="UP000186817"/>
    </source>
</evidence>
<gene>
    <name evidence="2" type="ORF">AK812_SmicGene38508</name>
</gene>
<evidence type="ECO:0000313" key="2">
    <source>
        <dbReference type="EMBL" id="OLP81011.1"/>
    </source>
</evidence>
<feature type="transmembrane region" description="Helical" evidence="1">
    <location>
        <begin position="90"/>
        <end position="111"/>
    </location>
</feature>
<dbReference type="EMBL" id="LSRX01001322">
    <property type="protein sequence ID" value="OLP81011.1"/>
    <property type="molecule type" value="Genomic_DNA"/>
</dbReference>